<accession>A0A510DS27</accession>
<evidence type="ECO:0000256" key="1">
    <source>
        <dbReference type="ARBA" id="ARBA00022691"/>
    </source>
</evidence>
<sequence length="267" mass="30086">MRKFATLSLTGGSCALSCSYCSSHYISSMEGVMSVDEFEKTIRKMNARGVKGFLVSGGFDKEGSLHVRKYLPVMRKLKNELGVIFNVHPGVQGKDVVEEMSDAIDIVDFEFTFTEAEIKEKGLKRSPEDYVQMLELLTSLGPKYVVPHVMVGLPNDDPSLAIKEASSFHPYMINILVMIPTKGTASERYEMPKVEKVMEMVRLSSTLNRTSLGCMRPFPLKKELDARAMEYVDRIANPHPSLRDKMEIYDACCSLPEEFLDEFRAKS</sequence>
<dbReference type="GO" id="GO:0051536">
    <property type="term" value="F:iron-sulfur cluster binding"/>
    <property type="evidence" value="ECO:0007669"/>
    <property type="project" value="UniProtKB-KW"/>
</dbReference>
<dbReference type="PANTHER" id="PTHR43288:SF2">
    <property type="entry name" value="RADICAL SAM CORE DOMAIN-CONTAINING PROTEIN"/>
    <property type="match status" value="1"/>
</dbReference>
<evidence type="ECO:0000256" key="2">
    <source>
        <dbReference type="ARBA" id="ARBA00022723"/>
    </source>
</evidence>
<dbReference type="KEGG" id="step:IC006_0273"/>
<dbReference type="SUPFAM" id="SSF102114">
    <property type="entry name" value="Radical SAM enzymes"/>
    <property type="match status" value="1"/>
</dbReference>
<keyword evidence="4" id="KW-0411">Iron-sulfur</keyword>
<organism evidence="6 8">
    <name type="scientific">Sulfuracidifex tepidarius</name>
    <dbReference type="NCBI Taxonomy" id="1294262"/>
    <lineage>
        <taxon>Archaea</taxon>
        <taxon>Thermoproteota</taxon>
        <taxon>Thermoprotei</taxon>
        <taxon>Sulfolobales</taxon>
        <taxon>Sulfolobaceae</taxon>
        <taxon>Sulfuracidifex</taxon>
    </lineage>
</organism>
<dbReference type="GO" id="GO:0046872">
    <property type="term" value="F:metal ion binding"/>
    <property type="evidence" value="ECO:0007669"/>
    <property type="project" value="UniProtKB-KW"/>
</dbReference>
<reference evidence="6 8" key="2">
    <citation type="journal article" date="2020" name="Int. J. Syst. Evol. Microbiol.">
        <title>Sulfuracidifex tepidarius gen. nov., sp. nov. and transfer of Sulfolobus metallicus Huber and Stetter 1992 to the genus Sulfuracidifex as Sulfuracidifex metallicus comb. nov.</title>
        <authorList>
            <person name="Itoh T."/>
            <person name="Miura T."/>
            <person name="Sakai H.D."/>
            <person name="Kato S."/>
            <person name="Ohkuma M."/>
            <person name="Takashina T."/>
        </authorList>
    </citation>
    <scope>NUCLEOTIDE SEQUENCE [LARGE SCALE GENOMIC DNA]</scope>
    <source>
        <strain evidence="6 8">IC-006</strain>
        <strain evidence="7">IC-007</strain>
    </source>
</reference>
<dbReference type="SFLD" id="SFLDG01113">
    <property type="entry name" value="Uncharacterised_Radical_SAM_Su"/>
    <property type="match status" value="1"/>
</dbReference>
<reference evidence="9" key="1">
    <citation type="submission" date="2018-09" db="EMBL/GenBank/DDBJ databases">
        <title>Complete Genome Sequencing of Sulfolobus sp. JCM 16834.</title>
        <authorList>
            <person name="Kato S."/>
            <person name="Itoh T."/>
            <person name="Ohkuma M."/>
        </authorList>
    </citation>
    <scope>NUCLEOTIDE SEQUENCE [LARGE SCALE GENOMIC DNA]</scope>
    <source>
        <strain evidence="9">IC-007</strain>
    </source>
</reference>
<dbReference type="PANTHER" id="PTHR43288">
    <property type="entry name" value="BIOTIN SYNTHASE-RELATED PROTEIN, RADICAL SAM SUPERFAMILY"/>
    <property type="match status" value="1"/>
</dbReference>
<keyword evidence="2" id="KW-0479">Metal-binding</keyword>
<dbReference type="SFLD" id="SFLDS00029">
    <property type="entry name" value="Radical_SAM"/>
    <property type="match status" value="1"/>
</dbReference>
<evidence type="ECO:0000313" key="9">
    <source>
        <dbReference type="Proteomes" id="UP000325030"/>
    </source>
</evidence>
<evidence type="ECO:0000256" key="3">
    <source>
        <dbReference type="ARBA" id="ARBA00023004"/>
    </source>
</evidence>
<dbReference type="SMART" id="SM00729">
    <property type="entry name" value="Elp3"/>
    <property type="match status" value="1"/>
</dbReference>
<dbReference type="EMBL" id="AP018930">
    <property type="protein sequence ID" value="BBG25750.1"/>
    <property type="molecule type" value="Genomic_DNA"/>
</dbReference>
<dbReference type="InterPro" id="IPR006638">
    <property type="entry name" value="Elp3/MiaA/NifB-like_rSAM"/>
</dbReference>
<keyword evidence="8" id="KW-1185">Reference proteome</keyword>
<dbReference type="InterPro" id="IPR013785">
    <property type="entry name" value="Aldolase_TIM"/>
</dbReference>
<dbReference type="GO" id="GO:0003824">
    <property type="term" value="F:catalytic activity"/>
    <property type="evidence" value="ECO:0007669"/>
    <property type="project" value="InterPro"/>
</dbReference>
<keyword evidence="1" id="KW-0949">S-adenosyl-L-methionine</keyword>
<name>A0A510DS27_9CREN</name>
<evidence type="ECO:0000259" key="5">
    <source>
        <dbReference type="PROSITE" id="PS51918"/>
    </source>
</evidence>
<evidence type="ECO:0000313" key="6">
    <source>
        <dbReference type="EMBL" id="BBG22989.1"/>
    </source>
</evidence>
<dbReference type="Gene3D" id="3.20.20.70">
    <property type="entry name" value="Aldolase class I"/>
    <property type="match status" value="1"/>
</dbReference>
<evidence type="ECO:0000313" key="8">
    <source>
        <dbReference type="Proteomes" id="UP000322983"/>
    </source>
</evidence>
<dbReference type="RefSeq" id="WP_149528234.1">
    <property type="nucleotide sequence ID" value="NZ_AP018929.1"/>
</dbReference>
<dbReference type="EMBL" id="AP018929">
    <property type="protein sequence ID" value="BBG22989.1"/>
    <property type="molecule type" value="Genomic_DNA"/>
</dbReference>
<dbReference type="Pfam" id="PF04055">
    <property type="entry name" value="Radical_SAM"/>
    <property type="match status" value="1"/>
</dbReference>
<dbReference type="PROSITE" id="PS51918">
    <property type="entry name" value="RADICAL_SAM"/>
    <property type="match status" value="1"/>
</dbReference>
<accession>A0A510E0P2</accession>
<dbReference type="CDD" id="cd01335">
    <property type="entry name" value="Radical_SAM"/>
    <property type="match status" value="1"/>
</dbReference>
<dbReference type="InterPro" id="IPR058240">
    <property type="entry name" value="rSAM_sf"/>
</dbReference>
<proteinExistence type="predicted"/>
<keyword evidence="3" id="KW-0408">Iron</keyword>
<dbReference type="Proteomes" id="UP000322983">
    <property type="component" value="Chromosome"/>
</dbReference>
<evidence type="ECO:0000256" key="4">
    <source>
        <dbReference type="ARBA" id="ARBA00023014"/>
    </source>
</evidence>
<dbReference type="OrthoDB" id="35347at2157"/>
<evidence type="ECO:0000313" key="7">
    <source>
        <dbReference type="EMBL" id="BBG25750.1"/>
    </source>
</evidence>
<dbReference type="AlphaFoldDB" id="A0A510DS27"/>
<dbReference type="InterPro" id="IPR007197">
    <property type="entry name" value="rSAM"/>
</dbReference>
<dbReference type="STRING" id="1294262.GCA_001316085_02733"/>
<protein>
    <recommendedName>
        <fullName evidence="5">Radical SAM core domain-containing protein</fullName>
    </recommendedName>
</protein>
<dbReference type="Proteomes" id="UP000325030">
    <property type="component" value="Chromosome"/>
</dbReference>
<dbReference type="GeneID" id="41716761"/>
<feature type="domain" description="Radical SAM core" evidence="5">
    <location>
        <begin position="1"/>
        <end position="216"/>
    </location>
</feature>
<gene>
    <name evidence="6" type="ORF">IC006_0273</name>
    <name evidence="7" type="ORF">IC007_0255</name>
</gene>